<keyword evidence="2" id="KW-0805">Transcription regulation</keyword>
<evidence type="ECO:0000313" key="8">
    <source>
        <dbReference type="EMBL" id="CAI8606211.1"/>
    </source>
</evidence>
<evidence type="ECO:0000256" key="1">
    <source>
        <dbReference type="ARBA" id="ARBA00004123"/>
    </source>
</evidence>
<dbReference type="Proteomes" id="UP001157006">
    <property type="component" value="Chromosome 3"/>
</dbReference>
<dbReference type="GO" id="GO:0005634">
    <property type="term" value="C:nucleus"/>
    <property type="evidence" value="ECO:0007669"/>
    <property type="project" value="UniProtKB-SubCell"/>
</dbReference>
<dbReference type="GO" id="GO:0000976">
    <property type="term" value="F:transcription cis-regulatory region binding"/>
    <property type="evidence" value="ECO:0007669"/>
    <property type="project" value="TreeGrafter"/>
</dbReference>
<keyword evidence="3" id="KW-0238">DNA-binding</keyword>
<evidence type="ECO:0000256" key="6">
    <source>
        <dbReference type="SAM" id="MobiDB-lite"/>
    </source>
</evidence>
<dbReference type="SMART" id="SM00338">
    <property type="entry name" value="BRLZ"/>
    <property type="match status" value="1"/>
</dbReference>
<sequence length="147" mass="17278">MSFYEEKFPVPVRFTCQPVSETMFTQGEIEELFSLINQPVDPSSPGSGSQGSNRAVYSTRERKIRRMQSNRESARRSRWRKKRHVENLNNDVNRLRIENRELKNRLGLTMQYNLILSAENERLRSESVTLLATLLDLYRTLETIILQ</sequence>
<dbReference type="SUPFAM" id="SSF57959">
    <property type="entry name" value="Leucine zipper domain"/>
    <property type="match status" value="1"/>
</dbReference>
<dbReference type="GO" id="GO:0045893">
    <property type="term" value="P:positive regulation of DNA-templated transcription"/>
    <property type="evidence" value="ECO:0007669"/>
    <property type="project" value="TreeGrafter"/>
</dbReference>
<name>A0AAV1A718_VICFA</name>
<feature type="compositionally biased region" description="Low complexity" evidence="6">
    <location>
        <begin position="43"/>
        <end position="52"/>
    </location>
</feature>
<dbReference type="EMBL" id="OX451738">
    <property type="protein sequence ID" value="CAI8606211.1"/>
    <property type="molecule type" value="Genomic_DNA"/>
</dbReference>
<dbReference type="PROSITE" id="PS00036">
    <property type="entry name" value="BZIP_BASIC"/>
    <property type="match status" value="1"/>
</dbReference>
<evidence type="ECO:0000256" key="3">
    <source>
        <dbReference type="ARBA" id="ARBA00023125"/>
    </source>
</evidence>
<evidence type="ECO:0000313" key="9">
    <source>
        <dbReference type="Proteomes" id="UP001157006"/>
    </source>
</evidence>
<protein>
    <recommendedName>
        <fullName evidence="7">BZIP domain-containing protein</fullName>
    </recommendedName>
</protein>
<proteinExistence type="predicted"/>
<evidence type="ECO:0000256" key="5">
    <source>
        <dbReference type="ARBA" id="ARBA00023242"/>
    </source>
</evidence>
<evidence type="ECO:0000256" key="4">
    <source>
        <dbReference type="ARBA" id="ARBA00023163"/>
    </source>
</evidence>
<keyword evidence="9" id="KW-1185">Reference proteome</keyword>
<dbReference type="Pfam" id="PF00170">
    <property type="entry name" value="bZIP_1"/>
    <property type="match status" value="1"/>
</dbReference>
<dbReference type="PROSITE" id="PS50217">
    <property type="entry name" value="BZIP"/>
    <property type="match status" value="1"/>
</dbReference>
<accession>A0AAV1A718</accession>
<evidence type="ECO:0000256" key="2">
    <source>
        <dbReference type="ARBA" id="ARBA00023015"/>
    </source>
</evidence>
<reference evidence="8 9" key="1">
    <citation type="submission" date="2023-01" db="EMBL/GenBank/DDBJ databases">
        <authorList>
            <person name="Kreplak J."/>
        </authorList>
    </citation>
    <scope>NUCLEOTIDE SEQUENCE [LARGE SCALE GENOMIC DNA]</scope>
</reference>
<dbReference type="CDD" id="cd14702">
    <property type="entry name" value="bZIP_plant_GBF1"/>
    <property type="match status" value="1"/>
</dbReference>
<dbReference type="InterPro" id="IPR004827">
    <property type="entry name" value="bZIP"/>
</dbReference>
<keyword evidence="5" id="KW-0539">Nucleus</keyword>
<dbReference type="InterPro" id="IPR046347">
    <property type="entry name" value="bZIP_sf"/>
</dbReference>
<keyword evidence="4" id="KW-0804">Transcription</keyword>
<evidence type="ECO:0000259" key="7">
    <source>
        <dbReference type="PROSITE" id="PS50217"/>
    </source>
</evidence>
<comment type="subcellular location">
    <subcellularLocation>
        <location evidence="1">Nucleus</location>
    </subcellularLocation>
</comment>
<feature type="domain" description="BZIP" evidence="7">
    <location>
        <begin position="60"/>
        <end position="106"/>
    </location>
</feature>
<dbReference type="AlphaFoldDB" id="A0AAV1A718"/>
<dbReference type="GO" id="GO:0003700">
    <property type="term" value="F:DNA-binding transcription factor activity"/>
    <property type="evidence" value="ECO:0007669"/>
    <property type="project" value="InterPro"/>
</dbReference>
<dbReference type="GO" id="GO:0046982">
    <property type="term" value="F:protein heterodimerization activity"/>
    <property type="evidence" value="ECO:0007669"/>
    <property type="project" value="UniProtKB-ARBA"/>
</dbReference>
<dbReference type="InterPro" id="IPR045314">
    <property type="entry name" value="bZIP_plant_GBF1"/>
</dbReference>
<dbReference type="FunFam" id="1.20.5.170:FF:000020">
    <property type="entry name" value="BZIP transcription factor"/>
    <property type="match status" value="1"/>
</dbReference>
<dbReference type="PANTHER" id="PTHR45764:SF52">
    <property type="entry name" value="BASIC LEUCINE ZIPPER 4"/>
    <property type="match status" value="1"/>
</dbReference>
<feature type="region of interest" description="Disordered" evidence="6">
    <location>
        <begin position="37"/>
        <end position="81"/>
    </location>
</feature>
<dbReference type="PANTHER" id="PTHR45764">
    <property type="entry name" value="BZIP TRANSCRIPTION FACTOR 44"/>
    <property type="match status" value="1"/>
</dbReference>
<organism evidence="8 9">
    <name type="scientific">Vicia faba</name>
    <name type="common">Broad bean</name>
    <name type="synonym">Faba vulgaris</name>
    <dbReference type="NCBI Taxonomy" id="3906"/>
    <lineage>
        <taxon>Eukaryota</taxon>
        <taxon>Viridiplantae</taxon>
        <taxon>Streptophyta</taxon>
        <taxon>Embryophyta</taxon>
        <taxon>Tracheophyta</taxon>
        <taxon>Spermatophyta</taxon>
        <taxon>Magnoliopsida</taxon>
        <taxon>eudicotyledons</taxon>
        <taxon>Gunneridae</taxon>
        <taxon>Pentapetalae</taxon>
        <taxon>rosids</taxon>
        <taxon>fabids</taxon>
        <taxon>Fabales</taxon>
        <taxon>Fabaceae</taxon>
        <taxon>Papilionoideae</taxon>
        <taxon>50 kb inversion clade</taxon>
        <taxon>NPAAA clade</taxon>
        <taxon>Hologalegina</taxon>
        <taxon>IRL clade</taxon>
        <taxon>Fabeae</taxon>
        <taxon>Vicia</taxon>
    </lineage>
</organism>
<gene>
    <name evidence="8" type="ORF">VFH_III219120</name>
</gene>
<dbReference type="Gene3D" id="1.20.5.170">
    <property type="match status" value="1"/>
</dbReference>